<dbReference type="EC" id="5.4.2.12" evidence="4"/>
<comment type="caution">
    <text evidence="4">The sequence shown here is derived from an EMBL/GenBank/DDBJ whole genome shotgun (WGS) entry which is preliminary data.</text>
</comment>
<dbReference type="InterPro" id="IPR029033">
    <property type="entry name" value="His_PPase_superfam"/>
</dbReference>
<dbReference type="InterPro" id="IPR051695">
    <property type="entry name" value="Phosphoglycerate_Mutase"/>
</dbReference>
<dbReference type="Pfam" id="PF00300">
    <property type="entry name" value="His_Phos_1"/>
    <property type="match status" value="1"/>
</dbReference>
<keyword evidence="5" id="KW-1185">Reference proteome</keyword>
<dbReference type="EMBL" id="JACCBU010000001">
    <property type="protein sequence ID" value="NYE73089.1"/>
    <property type="molecule type" value="Genomic_DNA"/>
</dbReference>
<dbReference type="Gene3D" id="3.40.50.1240">
    <property type="entry name" value="Phosphoglycerate mutase-like"/>
    <property type="match status" value="1"/>
</dbReference>
<feature type="binding site" evidence="3">
    <location>
        <position position="59"/>
    </location>
    <ligand>
        <name>substrate</name>
    </ligand>
</feature>
<dbReference type="PANTHER" id="PTHR46517">
    <property type="entry name" value="FRUCTOSE-2,6-BISPHOSPHATASE TIGAR"/>
    <property type="match status" value="1"/>
</dbReference>
<dbReference type="PANTHER" id="PTHR46517:SF1">
    <property type="entry name" value="FRUCTOSE-2,6-BISPHOSPHATASE TIGAR"/>
    <property type="match status" value="1"/>
</dbReference>
<dbReference type="Proteomes" id="UP000569914">
    <property type="component" value="Unassembled WGS sequence"/>
</dbReference>
<protein>
    <submittedName>
        <fullName evidence="4">Alpha-ribazole phosphatase/probable phosphoglycerate mutase</fullName>
        <ecNumber evidence="4">3.1.3.73</ecNumber>
        <ecNumber evidence="4">5.4.2.12</ecNumber>
    </submittedName>
</protein>
<dbReference type="EC" id="3.1.3.73" evidence="4"/>
<proteinExistence type="predicted"/>
<dbReference type="GO" id="GO:0004331">
    <property type="term" value="F:fructose-2,6-bisphosphate 2-phosphatase activity"/>
    <property type="evidence" value="ECO:0007669"/>
    <property type="project" value="TreeGrafter"/>
</dbReference>
<gene>
    <name evidence="4" type="ORF">BKA15_004418</name>
</gene>
<dbReference type="GO" id="GO:0005829">
    <property type="term" value="C:cytosol"/>
    <property type="evidence" value="ECO:0007669"/>
    <property type="project" value="TreeGrafter"/>
</dbReference>
<dbReference type="InterPro" id="IPR013078">
    <property type="entry name" value="His_Pase_superF_clade-1"/>
</dbReference>
<organism evidence="4 5">
    <name type="scientific">Microlunatus parietis</name>
    <dbReference type="NCBI Taxonomy" id="682979"/>
    <lineage>
        <taxon>Bacteria</taxon>
        <taxon>Bacillati</taxon>
        <taxon>Actinomycetota</taxon>
        <taxon>Actinomycetes</taxon>
        <taxon>Propionibacteriales</taxon>
        <taxon>Propionibacteriaceae</taxon>
        <taxon>Microlunatus</taxon>
    </lineage>
</organism>
<evidence type="ECO:0000256" key="2">
    <source>
        <dbReference type="PIRSR" id="PIRSR613078-1"/>
    </source>
</evidence>
<feature type="active site" description="Tele-phosphohistidine intermediate" evidence="2">
    <location>
        <position position="10"/>
    </location>
</feature>
<name>A0A7Y9IA51_9ACTN</name>
<keyword evidence="4" id="KW-0413">Isomerase</keyword>
<dbReference type="SUPFAM" id="SSF53254">
    <property type="entry name" value="Phosphoglycerate mutase-like"/>
    <property type="match status" value="1"/>
</dbReference>
<evidence type="ECO:0000313" key="5">
    <source>
        <dbReference type="Proteomes" id="UP000569914"/>
    </source>
</evidence>
<dbReference type="GO" id="GO:0043456">
    <property type="term" value="P:regulation of pentose-phosphate shunt"/>
    <property type="evidence" value="ECO:0007669"/>
    <property type="project" value="TreeGrafter"/>
</dbReference>
<sequence>MAVEIVYETHSISQDNEQGLASGWRGSELSPRGRRLAEELGARRRDDRLAAVFASDLTRAAQTAAVAFAGTEVPILLDWRLRECDYGDRNGMPAQDLHRNRADHLDLPYPGGESWRQAVERAGRFLQDLPLRWAGTRILIIGHVTTRWALDHFVDGTPLETLINADFAWREGWEYRLEP</sequence>
<feature type="binding site" evidence="3">
    <location>
        <begin position="83"/>
        <end position="86"/>
    </location>
    <ligand>
        <name>substrate</name>
    </ligand>
</feature>
<keyword evidence="1 4" id="KW-0378">Hydrolase</keyword>
<dbReference type="AlphaFoldDB" id="A0A7Y9IA51"/>
<dbReference type="GO" id="GO:0004619">
    <property type="term" value="F:phosphoglycerate mutase activity"/>
    <property type="evidence" value="ECO:0007669"/>
    <property type="project" value="UniProtKB-EC"/>
</dbReference>
<dbReference type="CDD" id="cd07067">
    <property type="entry name" value="HP_PGM_like"/>
    <property type="match status" value="1"/>
</dbReference>
<dbReference type="RefSeq" id="WP_179754333.1">
    <property type="nucleotide sequence ID" value="NZ_JACCBU010000001.1"/>
</dbReference>
<evidence type="ECO:0000313" key="4">
    <source>
        <dbReference type="EMBL" id="NYE73089.1"/>
    </source>
</evidence>
<dbReference type="GO" id="GO:0043755">
    <property type="term" value="F:alpha-ribazole phosphatase activity"/>
    <property type="evidence" value="ECO:0007669"/>
    <property type="project" value="UniProtKB-EC"/>
</dbReference>
<accession>A0A7Y9IA51</accession>
<evidence type="ECO:0000256" key="1">
    <source>
        <dbReference type="ARBA" id="ARBA00022801"/>
    </source>
</evidence>
<reference evidence="4 5" key="1">
    <citation type="submission" date="2020-07" db="EMBL/GenBank/DDBJ databases">
        <title>Sequencing the genomes of 1000 actinobacteria strains.</title>
        <authorList>
            <person name="Klenk H.-P."/>
        </authorList>
    </citation>
    <scope>NUCLEOTIDE SEQUENCE [LARGE SCALE GENOMIC DNA]</scope>
    <source>
        <strain evidence="4 5">DSM 22083</strain>
    </source>
</reference>
<evidence type="ECO:0000256" key="3">
    <source>
        <dbReference type="PIRSR" id="PIRSR613078-2"/>
    </source>
</evidence>
<dbReference type="GO" id="GO:0045820">
    <property type="term" value="P:negative regulation of glycolytic process"/>
    <property type="evidence" value="ECO:0007669"/>
    <property type="project" value="TreeGrafter"/>
</dbReference>
<feature type="active site" description="Proton donor/acceptor" evidence="2">
    <location>
        <position position="83"/>
    </location>
</feature>